<dbReference type="EMBL" id="KV407465">
    <property type="protein sequence ID" value="KZF19606.1"/>
    <property type="molecule type" value="Genomic_DNA"/>
</dbReference>
<sequence length="140" mass="15308">MDAGNLGPVSSVLVTLEELPRRALGTKVRFLGCVSQYLVPSATLVVDRGRKSIESSSCVAYVDVGLVLSSLRATDIQVGEWINIIGYILAAPTRPDTQKFNDYAGKTVFVQAIMLWSAGSIKTGEYDRILQERKEAERLS</sequence>
<dbReference type="Gene3D" id="2.40.50.140">
    <property type="entry name" value="Nucleic acid-binding proteins"/>
    <property type="match status" value="1"/>
</dbReference>
<dbReference type="GO" id="GO:0043047">
    <property type="term" value="F:single-stranded telomeric DNA binding"/>
    <property type="evidence" value="ECO:0007669"/>
    <property type="project" value="InterPro"/>
</dbReference>
<keyword evidence="2" id="KW-1185">Reference proteome</keyword>
<proteinExistence type="predicted"/>
<name>A0A164ZW39_XYLHT</name>
<dbReference type="InterPro" id="IPR012340">
    <property type="entry name" value="NA-bd_OB-fold"/>
</dbReference>
<dbReference type="InterPro" id="IPR024222">
    <property type="entry name" value="Ten1_fungal"/>
</dbReference>
<dbReference type="AlphaFoldDB" id="A0A164ZW39"/>
<reference evidence="1 2" key="1">
    <citation type="journal article" date="2016" name="Fungal Biol.">
        <title>The genome of Xylona heveae provides a window into fungal endophytism.</title>
        <authorList>
            <person name="Gazis R."/>
            <person name="Kuo A."/>
            <person name="Riley R."/>
            <person name="LaButti K."/>
            <person name="Lipzen A."/>
            <person name="Lin J."/>
            <person name="Amirebrahimi M."/>
            <person name="Hesse C.N."/>
            <person name="Spatafora J.W."/>
            <person name="Henrissat B."/>
            <person name="Hainaut M."/>
            <person name="Grigoriev I.V."/>
            <person name="Hibbett D.S."/>
        </authorList>
    </citation>
    <scope>NUCLEOTIDE SEQUENCE [LARGE SCALE GENOMIC DNA]</scope>
    <source>
        <strain evidence="1 2">TC161</strain>
    </source>
</reference>
<accession>A0A164ZW39</accession>
<dbReference type="InParanoid" id="A0A164ZW39"/>
<organism evidence="1 2">
    <name type="scientific">Xylona heveae (strain CBS 132557 / TC161)</name>
    <dbReference type="NCBI Taxonomy" id="1328760"/>
    <lineage>
        <taxon>Eukaryota</taxon>
        <taxon>Fungi</taxon>
        <taxon>Dikarya</taxon>
        <taxon>Ascomycota</taxon>
        <taxon>Pezizomycotina</taxon>
        <taxon>Xylonomycetes</taxon>
        <taxon>Xylonales</taxon>
        <taxon>Xylonaceae</taxon>
        <taxon>Xylona</taxon>
    </lineage>
</organism>
<dbReference type="RefSeq" id="XP_018185161.1">
    <property type="nucleotide sequence ID" value="XM_018335462.1"/>
</dbReference>
<dbReference type="OMA" id="GCVTHYT"/>
<dbReference type="GO" id="GO:1990879">
    <property type="term" value="C:CST complex"/>
    <property type="evidence" value="ECO:0007669"/>
    <property type="project" value="InterPro"/>
</dbReference>
<evidence type="ECO:0000313" key="1">
    <source>
        <dbReference type="EMBL" id="KZF19606.1"/>
    </source>
</evidence>
<dbReference type="OrthoDB" id="5275361at2759"/>
<evidence type="ECO:0000313" key="2">
    <source>
        <dbReference type="Proteomes" id="UP000076632"/>
    </source>
</evidence>
<dbReference type="Pfam" id="PF12658">
    <property type="entry name" value="Ten1"/>
    <property type="match status" value="1"/>
</dbReference>
<protein>
    <recommendedName>
        <fullName evidence="3">CST complex subunit Ten1</fullName>
    </recommendedName>
</protein>
<dbReference type="GO" id="GO:0016233">
    <property type="term" value="P:telomere capping"/>
    <property type="evidence" value="ECO:0007669"/>
    <property type="project" value="InterPro"/>
</dbReference>
<dbReference type="GeneID" id="28900599"/>
<evidence type="ECO:0008006" key="3">
    <source>
        <dbReference type="Google" id="ProtNLM"/>
    </source>
</evidence>
<dbReference type="Proteomes" id="UP000076632">
    <property type="component" value="Unassembled WGS sequence"/>
</dbReference>
<gene>
    <name evidence="1" type="ORF">L228DRAFT_270934</name>
</gene>